<sequence length="1281" mass="144299">MKAVDKIMEEFFSPGGWSRCFDNIYAVEANIPPELDLYIPAAQEELYNWVNGPNRQYEAGFRIIQSGEWGDYDGFYLMEGDSVPVKNYWLDVILGEINAYRPFAVLGAQYDGDKWDAFYEDIPISLLHHTNGNGIYNVSHPLLERLTGQLEVEAPCPYNSIPYDYRMSQMWVEGTLGIVPQLAPKIMLNEEGENITLSDNVAMFTKWANRWKDEEPYRFTKAIHNYAATNLIPRHLGPEYVIHGAKLYSPWDPSRTEVTLVISEWFFDRSLNLIKNLDNKDHPFSKVIVMIPPSISNSHDYSKYTSVPVSLQFRDTPDFMDLCSAEVSTEWFMITNSYHQVSRHVDLMFTPGKFVPVIPFTPATYPFCLKFPYCKEIIHLAQRWNPKHKQVVLDMDMLYNTEQRNVFCKEWTERNGEHGEDLYAEHQPVRYQLRGDSIIGPKGPTGSDYLAYLGSKKKDGMYKMTDRSLYGARAPFVKVYRKEEKLDGMSEDELARRLGMTLLSNTTECSCDRFETETECLESGLGCQWRALFESCHPPEMIDDGVPICETTEAPTMSPTLSIDRFLKETDAPTVDEAPPPKSEEDAAPKQADTVSSNGLLGSLFKTREHTAAVESDNGVLNESTGNRILLSVSDEDEYAMLKNFDPVSVSDNLNMPGQSLLQSLALGDVSSYVDPLDMPENMCPTYGPSVVPRRLQGVSADRLSIRASNVTTSASHYMPGRARHTQHQLAQYDAAESLSAQSIEIPSDDEAKRRRVHVEYSDQVQDIRLVFDASSLTARVHSMGKTFADMELYNPTRARVTAFEEVIFPAVTKTWGDALKIRPLQQNIVPHVSTCGDTSISEDHLTNGVSNADLLIYVEVGEESTCAMNSMPKIHICHFDQDMRPLIGSLTLCIDDLGVQDDEVHEKETRKHIAQISQLMGRFLGLTPSLFKYFRNAETEKLWGERKLDISCDDGTTKQTQTILLSNLIQEKTDDSNVLYYEISSPSVKRIVRNHFDCQTLEGARLADPLPHPDNSECSFFHLNLRYHFDEDMTPIATNEDSAYAISPLSLALLEDSSWYKANFRAATTPTFGRGAGCGFVEDDCILKGKVPDYSLGFFCSSHEALGARSGCDYTHHNKAGCDLNPYANPPENFQYFHPDKPEYGSQHSDVDYCPMRSKHLIPCSSEKVTSTLVGESFEENSRCYETDAGIPVCLETTCNPLERTLSFFVEGKFFHCTYHGQVINVDIGYSVVCPRIAAVCPDLVCPSNCSGKGTCDYCQEVPACVCDNPFDHSEGCFES</sequence>
<dbReference type="PANTHER" id="PTHR10942:SF0">
    <property type="entry name" value="LEISHMANOLYSIN-LIKE PEPTIDASE"/>
    <property type="match status" value="1"/>
</dbReference>
<evidence type="ECO:0000313" key="10">
    <source>
        <dbReference type="Proteomes" id="UP001224775"/>
    </source>
</evidence>
<dbReference type="GO" id="GO:0007155">
    <property type="term" value="P:cell adhesion"/>
    <property type="evidence" value="ECO:0007669"/>
    <property type="project" value="InterPro"/>
</dbReference>
<dbReference type="EC" id="3.4.24.-" evidence="9"/>
<evidence type="ECO:0000256" key="8">
    <source>
        <dbReference type="SAM" id="MobiDB-lite"/>
    </source>
</evidence>
<evidence type="ECO:0000313" key="9">
    <source>
        <dbReference type="EMBL" id="KAK1738340.1"/>
    </source>
</evidence>
<dbReference type="GO" id="GO:0005737">
    <property type="term" value="C:cytoplasm"/>
    <property type="evidence" value="ECO:0007669"/>
    <property type="project" value="TreeGrafter"/>
</dbReference>
<proteinExistence type="inferred from homology"/>
<feature type="region of interest" description="Disordered" evidence="8">
    <location>
        <begin position="572"/>
        <end position="597"/>
    </location>
</feature>
<dbReference type="GO" id="GO:0006508">
    <property type="term" value="P:proteolysis"/>
    <property type="evidence" value="ECO:0007669"/>
    <property type="project" value="UniProtKB-KW"/>
</dbReference>
<keyword evidence="4 9" id="KW-0378">Hydrolase</keyword>
<evidence type="ECO:0000256" key="7">
    <source>
        <dbReference type="PIRSR" id="PIRSR601577-2"/>
    </source>
</evidence>
<evidence type="ECO:0000256" key="6">
    <source>
        <dbReference type="ARBA" id="ARBA00023049"/>
    </source>
</evidence>
<feature type="binding site" evidence="7">
    <location>
        <position position="1023"/>
    </location>
    <ligand>
        <name>Zn(2+)</name>
        <dbReference type="ChEBI" id="CHEBI:29105"/>
        <note>catalytic</note>
    </ligand>
</feature>
<dbReference type="Gene3D" id="2.10.55.10">
    <property type="entry name" value="Leishmanolysin domain 3"/>
    <property type="match status" value="1"/>
</dbReference>
<keyword evidence="3 7" id="KW-0479">Metal-binding</keyword>
<evidence type="ECO:0000256" key="4">
    <source>
        <dbReference type="ARBA" id="ARBA00022801"/>
    </source>
</evidence>
<comment type="caution">
    <text evidence="9">The sequence shown here is derived from an EMBL/GenBank/DDBJ whole genome shotgun (WGS) entry which is preliminary data.</text>
</comment>
<dbReference type="EMBL" id="JATAAI010000021">
    <property type="protein sequence ID" value="KAK1738340.1"/>
    <property type="molecule type" value="Genomic_DNA"/>
</dbReference>
<dbReference type="Gene3D" id="3.10.170.20">
    <property type="match status" value="1"/>
</dbReference>
<dbReference type="GO" id="GO:0004222">
    <property type="term" value="F:metalloendopeptidase activity"/>
    <property type="evidence" value="ECO:0007669"/>
    <property type="project" value="InterPro"/>
</dbReference>
<keyword evidence="2" id="KW-0645">Protease</keyword>
<dbReference type="PANTHER" id="PTHR10942">
    <property type="entry name" value="LEISHMANOLYSIN-LIKE PEPTIDASE"/>
    <property type="match status" value="1"/>
</dbReference>
<protein>
    <submittedName>
        <fullName evidence="9">Leishmanolysin-like peptidase (Family M8)</fullName>
        <ecNumber evidence="9">3.4.24.-</ecNumber>
    </submittedName>
</protein>
<gene>
    <name evidence="9" type="ORF">QTG54_011009</name>
</gene>
<comment type="similarity">
    <text evidence="1">Belongs to the peptidase M8 family.</text>
</comment>
<name>A0AAD8Y3D1_9STRA</name>
<keyword evidence="10" id="KW-1185">Reference proteome</keyword>
<dbReference type="Gene3D" id="3.90.132.10">
    <property type="entry name" value="Leishmanolysin , domain 2"/>
    <property type="match status" value="1"/>
</dbReference>
<dbReference type="Proteomes" id="UP001224775">
    <property type="component" value="Unassembled WGS sequence"/>
</dbReference>
<dbReference type="InterPro" id="IPR001577">
    <property type="entry name" value="Peptidase_M8"/>
</dbReference>
<keyword evidence="6 7" id="KW-0482">Metalloprotease</keyword>
<evidence type="ECO:0000256" key="1">
    <source>
        <dbReference type="ARBA" id="ARBA00005860"/>
    </source>
</evidence>
<keyword evidence="5 7" id="KW-0862">Zinc</keyword>
<evidence type="ECO:0000256" key="2">
    <source>
        <dbReference type="ARBA" id="ARBA00022670"/>
    </source>
</evidence>
<evidence type="ECO:0000256" key="3">
    <source>
        <dbReference type="ARBA" id="ARBA00022723"/>
    </source>
</evidence>
<evidence type="ECO:0000256" key="5">
    <source>
        <dbReference type="ARBA" id="ARBA00022833"/>
    </source>
</evidence>
<organism evidence="9 10">
    <name type="scientific">Skeletonema marinoi</name>
    <dbReference type="NCBI Taxonomy" id="267567"/>
    <lineage>
        <taxon>Eukaryota</taxon>
        <taxon>Sar</taxon>
        <taxon>Stramenopiles</taxon>
        <taxon>Ochrophyta</taxon>
        <taxon>Bacillariophyta</taxon>
        <taxon>Coscinodiscophyceae</taxon>
        <taxon>Thalassiosirophycidae</taxon>
        <taxon>Thalassiosirales</taxon>
        <taxon>Skeletonemataceae</taxon>
        <taxon>Skeletonema</taxon>
        <taxon>Skeletonema marinoi-dohrnii complex</taxon>
    </lineage>
</organism>
<dbReference type="Pfam" id="PF01457">
    <property type="entry name" value="Peptidase_M8"/>
    <property type="match status" value="1"/>
</dbReference>
<accession>A0AAD8Y3D1</accession>
<comment type="cofactor">
    <cofactor evidence="7">
        <name>Zn(2+)</name>
        <dbReference type="ChEBI" id="CHEBI:29105"/>
    </cofactor>
    <text evidence="7">Binds 1 zinc ion per subunit.</text>
</comment>
<dbReference type="GO" id="GO:0016020">
    <property type="term" value="C:membrane"/>
    <property type="evidence" value="ECO:0007669"/>
    <property type="project" value="InterPro"/>
</dbReference>
<dbReference type="GO" id="GO:0046872">
    <property type="term" value="F:metal ion binding"/>
    <property type="evidence" value="ECO:0007669"/>
    <property type="project" value="UniProtKB-KW"/>
</dbReference>
<reference evidence="9" key="1">
    <citation type="submission" date="2023-06" db="EMBL/GenBank/DDBJ databases">
        <title>Survivors Of The Sea: Transcriptome response of Skeletonema marinoi to long-term dormancy.</title>
        <authorList>
            <person name="Pinder M.I.M."/>
            <person name="Kourtchenko O."/>
            <person name="Robertson E.K."/>
            <person name="Larsson T."/>
            <person name="Maumus F."/>
            <person name="Osuna-Cruz C.M."/>
            <person name="Vancaester E."/>
            <person name="Stenow R."/>
            <person name="Vandepoele K."/>
            <person name="Ploug H."/>
            <person name="Bruchert V."/>
            <person name="Godhe A."/>
            <person name="Topel M."/>
        </authorList>
    </citation>
    <scope>NUCLEOTIDE SEQUENCE</scope>
    <source>
        <strain evidence="9">R05AC</strain>
    </source>
</reference>
<dbReference type="SUPFAM" id="SSF55486">
    <property type="entry name" value="Metalloproteases ('zincins'), catalytic domain"/>
    <property type="match status" value="1"/>
</dbReference>